<evidence type="ECO:0000256" key="2">
    <source>
        <dbReference type="SAM" id="MobiDB-lite"/>
    </source>
</evidence>
<sequence>MKGNLMMKKTLSLILSMILLLPSTSFADNNKADNNEIGISGKLINDALKEKNSLDLSPINKDYKSGQKASPLQINESEDRTSERAAIPRKFDLRKLNRVSPVRRQGSNGSCWAFAAYGSMESFLKPYGNYDFSEKHLRNKHGFDWGNEDGGNRDIATAYFARGDGPINEEDDPYEDNNFNSPDGLERSLDIEKVLYIRDKMNGTDTRDIKKAIMEYGGVYTVINSSKYYESTKYKSYYNPGSGKADHAVTIVGWDDDFSKNAFTKTAPGNGAWICKNSWGSGYMDNGYYYVSYYDNYAGTGNAVFIPKKKDNSAFIYQYDPLGATRSVGYAGKGYMANIFTAKRDETLKEVGLYNVSAETKYKIYLVEDINKTSQLDTDKKEIASGVLNEPGYYTVDVNRINLKKGKNFALVAYMDSSDQGYRYPMPVEARIKDFSSKASSENNQSFVSSDGKSWSDLNKALPNANACIKAITTTIDKKDFNFSGGNNTNPTDDKDKKDDQKPNDNSSIKIKEISFAEGNLGYIDVSKKGQLTTLIKPENSSEKVSFKSSKPNICVVDKEKGILYPREYGNVNIVAKSESGKVSKVFNLQVVPVGLRVQGRAEVTVIGENDYIPPENEKNDTDKKDTDKNEEKPSDGNRPGEDTIKTDPKIPRDINVSLDKITLHEEDVLNLEEEVSLYPKEAEKKLTYISDNPSIADVDENGNLCALSKGSTKITIVTHNNLKTSVSVEVLEKTDPTGLNIIEMKNTDRKAGIFSIQMKAEYNSKPYNGGATLKLVSDDRVIERKIYFNNGKAESKYTGFDFGVWRNKYNAELKVKDQVSTCEFDFSKIEEDVQTDKERSVSKVELTNFETSERKAGVFNINMQAEDESGPYTGPAKLVISSGDRTLEKDIEFKEGNSKETFTGFDFGVWRNDYNCQIKFGDDSFETEFSFE</sequence>
<dbReference type="EMBL" id="PNHP01000004">
    <property type="protein sequence ID" value="PMC81236.1"/>
    <property type="molecule type" value="Genomic_DNA"/>
</dbReference>
<dbReference type="InterPro" id="IPR025660">
    <property type="entry name" value="Pept_his_AS"/>
</dbReference>
<comment type="caution">
    <text evidence="6">The sequence shown here is derived from an EMBL/GenBank/DDBJ whole genome shotgun (WGS) entry which is preliminary data.</text>
</comment>
<feature type="chain" id="PRO_5014872788" evidence="3">
    <location>
        <begin position="28"/>
        <end position="933"/>
    </location>
</feature>
<keyword evidence="3" id="KW-0732">Signal</keyword>
<dbReference type="Pfam" id="PF00112">
    <property type="entry name" value="Peptidase_C1"/>
    <property type="match status" value="1"/>
</dbReference>
<protein>
    <submittedName>
        <fullName evidence="6">Cysteine protease</fullName>
    </submittedName>
</protein>
<dbReference type="CDD" id="cd02619">
    <property type="entry name" value="Peptidase_C1"/>
    <property type="match status" value="1"/>
</dbReference>
<dbReference type="SMART" id="SM00635">
    <property type="entry name" value="BID_2"/>
    <property type="match status" value="2"/>
</dbReference>
<dbReference type="SMART" id="SM00645">
    <property type="entry name" value="Pept_C1"/>
    <property type="match status" value="1"/>
</dbReference>
<dbReference type="PROSITE" id="PS00139">
    <property type="entry name" value="THIOL_PROTEASE_CYS"/>
    <property type="match status" value="1"/>
</dbReference>
<dbReference type="Gene3D" id="3.90.70.10">
    <property type="entry name" value="Cysteine proteinases"/>
    <property type="match status" value="1"/>
</dbReference>
<evidence type="ECO:0000313" key="6">
    <source>
        <dbReference type="EMBL" id="PMC81236.1"/>
    </source>
</evidence>
<dbReference type="InterPro" id="IPR013128">
    <property type="entry name" value="Peptidase_C1A"/>
</dbReference>
<dbReference type="AlphaFoldDB" id="A0A2N6UI50"/>
<dbReference type="SUPFAM" id="SSF54001">
    <property type="entry name" value="Cysteine proteinases"/>
    <property type="match status" value="1"/>
</dbReference>
<gene>
    <name evidence="6" type="ORF">CJ192_06880</name>
</gene>
<dbReference type="InterPro" id="IPR008964">
    <property type="entry name" value="Invasin/intimin_cell_adhesion"/>
</dbReference>
<feature type="domain" description="BIG2" evidence="4">
    <location>
        <begin position="651"/>
        <end position="729"/>
    </location>
</feature>
<evidence type="ECO:0000259" key="4">
    <source>
        <dbReference type="SMART" id="SM00635"/>
    </source>
</evidence>
<dbReference type="InterPro" id="IPR003343">
    <property type="entry name" value="Big_2"/>
</dbReference>
<keyword evidence="6" id="KW-0378">Hydrolase</keyword>
<dbReference type="InterPro" id="IPR000668">
    <property type="entry name" value="Peptidase_C1A_C"/>
</dbReference>
<dbReference type="GO" id="GO:0008234">
    <property type="term" value="F:cysteine-type peptidase activity"/>
    <property type="evidence" value="ECO:0007669"/>
    <property type="project" value="InterPro"/>
</dbReference>
<feature type="domain" description="Peptidase C1A papain C-terminal" evidence="5">
    <location>
        <begin position="87"/>
        <end position="308"/>
    </location>
</feature>
<evidence type="ECO:0000313" key="7">
    <source>
        <dbReference type="Proteomes" id="UP000235658"/>
    </source>
</evidence>
<feature type="signal peptide" evidence="3">
    <location>
        <begin position="1"/>
        <end position="27"/>
    </location>
</feature>
<keyword evidence="6" id="KW-0645">Protease</keyword>
<feature type="region of interest" description="Disordered" evidence="2">
    <location>
        <begin position="609"/>
        <end position="652"/>
    </location>
</feature>
<feature type="domain" description="BIG2" evidence="4">
    <location>
        <begin position="510"/>
        <end position="588"/>
    </location>
</feature>
<evidence type="ECO:0000256" key="3">
    <source>
        <dbReference type="SAM" id="SignalP"/>
    </source>
</evidence>
<accession>A0A2N6UI50</accession>
<dbReference type="GO" id="GO:0006508">
    <property type="term" value="P:proteolysis"/>
    <property type="evidence" value="ECO:0007669"/>
    <property type="project" value="UniProtKB-KW"/>
</dbReference>
<comment type="similarity">
    <text evidence="1">Belongs to the peptidase C1 family.</text>
</comment>
<dbReference type="Gene3D" id="2.60.40.1080">
    <property type="match status" value="2"/>
</dbReference>
<feature type="region of interest" description="Disordered" evidence="2">
    <location>
        <begin position="480"/>
        <end position="507"/>
    </location>
</feature>
<dbReference type="Pfam" id="PF18560">
    <property type="entry name" value="Lectin_like"/>
    <property type="match status" value="1"/>
</dbReference>
<proteinExistence type="inferred from homology"/>
<feature type="compositionally biased region" description="Basic and acidic residues" evidence="2">
    <location>
        <begin position="492"/>
        <end position="503"/>
    </location>
</feature>
<dbReference type="InterPro" id="IPR000169">
    <property type="entry name" value="Pept_cys_AS"/>
</dbReference>
<dbReference type="Proteomes" id="UP000235658">
    <property type="component" value="Unassembled WGS sequence"/>
</dbReference>
<dbReference type="InterPro" id="IPR038765">
    <property type="entry name" value="Papain-like_cys_pep_sf"/>
</dbReference>
<dbReference type="InterPro" id="IPR040528">
    <property type="entry name" value="Lectin-like"/>
</dbReference>
<evidence type="ECO:0000256" key="1">
    <source>
        <dbReference type="ARBA" id="ARBA00008455"/>
    </source>
</evidence>
<dbReference type="PANTHER" id="PTHR12411">
    <property type="entry name" value="CYSTEINE PROTEASE FAMILY C1-RELATED"/>
    <property type="match status" value="1"/>
</dbReference>
<feature type="compositionally biased region" description="Basic and acidic residues" evidence="2">
    <location>
        <begin position="616"/>
        <end position="652"/>
    </location>
</feature>
<reference evidence="6 7" key="1">
    <citation type="submission" date="2017-09" db="EMBL/GenBank/DDBJ databases">
        <title>Bacterial strain isolated from the female urinary microbiota.</title>
        <authorList>
            <person name="Thomas-White K."/>
            <person name="Kumar N."/>
            <person name="Forster S."/>
            <person name="Putonti C."/>
            <person name="Lawley T."/>
            <person name="Wolfe A.J."/>
        </authorList>
    </citation>
    <scope>NUCLEOTIDE SEQUENCE [LARGE SCALE GENOMIC DNA]</scope>
    <source>
        <strain evidence="6 7">UMB0204</strain>
    </source>
</reference>
<name>A0A2N6UI50_9FIRM</name>
<dbReference type="PROSITE" id="PS00639">
    <property type="entry name" value="THIOL_PROTEASE_HIS"/>
    <property type="match status" value="1"/>
</dbReference>
<organism evidence="6 7">
    <name type="scientific">Anaerococcus hydrogenalis</name>
    <dbReference type="NCBI Taxonomy" id="33029"/>
    <lineage>
        <taxon>Bacteria</taxon>
        <taxon>Bacillati</taxon>
        <taxon>Bacillota</taxon>
        <taxon>Tissierellia</taxon>
        <taxon>Tissierellales</taxon>
        <taxon>Peptoniphilaceae</taxon>
        <taxon>Anaerococcus</taxon>
    </lineage>
</organism>
<dbReference type="Pfam" id="PF02368">
    <property type="entry name" value="Big_2"/>
    <property type="match status" value="1"/>
</dbReference>
<dbReference type="SUPFAM" id="SSF49373">
    <property type="entry name" value="Invasin/intimin cell-adhesion fragments"/>
    <property type="match status" value="1"/>
</dbReference>
<feature type="region of interest" description="Disordered" evidence="2">
    <location>
        <begin position="59"/>
        <end position="85"/>
    </location>
</feature>
<evidence type="ECO:0000259" key="5">
    <source>
        <dbReference type="SMART" id="SM00645"/>
    </source>
</evidence>